<dbReference type="AlphaFoldDB" id="A0A3N4YSD2"/>
<name>A0A3N4YSD2_9MICO</name>
<organism evidence="1 2">
    <name type="scientific">Myceligenerans xiligouense</name>
    <dbReference type="NCBI Taxonomy" id="253184"/>
    <lineage>
        <taxon>Bacteria</taxon>
        <taxon>Bacillati</taxon>
        <taxon>Actinomycetota</taxon>
        <taxon>Actinomycetes</taxon>
        <taxon>Micrococcales</taxon>
        <taxon>Promicromonosporaceae</taxon>
        <taxon>Myceligenerans</taxon>
    </lineage>
</organism>
<proteinExistence type="predicted"/>
<gene>
    <name evidence="1" type="ORF">EDD34_3818</name>
</gene>
<evidence type="ECO:0000313" key="1">
    <source>
        <dbReference type="EMBL" id="RPF23137.1"/>
    </source>
</evidence>
<comment type="caution">
    <text evidence="1">The sequence shown here is derived from an EMBL/GenBank/DDBJ whole genome shotgun (WGS) entry which is preliminary data.</text>
</comment>
<evidence type="ECO:0000313" key="2">
    <source>
        <dbReference type="Proteomes" id="UP000280501"/>
    </source>
</evidence>
<dbReference type="EMBL" id="RKQZ01000001">
    <property type="protein sequence ID" value="RPF23137.1"/>
    <property type="molecule type" value="Genomic_DNA"/>
</dbReference>
<keyword evidence="2" id="KW-1185">Reference proteome</keyword>
<dbReference type="OrthoDB" id="5137482at2"/>
<reference evidence="1 2" key="1">
    <citation type="submission" date="2018-11" db="EMBL/GenBank/DDBJ databases">
        <title>Sequencing the genomes of 1000 actinobacteria strains.</title>
        <authorList>
            <person name="Klenk H.-P."/>
        </authorList>
    </citation>
    <scope>NUCLEOTIDE SEQUENCE [LARGE SCALE GENOMIC DNA]</scope>
    <source>
        <strain evidence="1 2">DSM 15700</strain>
    </source>
</reference>
<protein>
    <submittedName>
        <fullName evidence="1">Uncharacterized protein</fullName>
    </submittedName>
</protein>
<dbReference type="RefSeq" id="WP_123815956.1">
    <property type="nucleotide sequence ID" value="NZ_RKQZ01000001.1"/>
</dbReference>
<sequence>MNSNLPERDDADFLSGALRGAADAMPGGEAKEMHLQFGVVRDRVHRRRATKIGGIGVTALAVTGGLAVGAAQLSMFDDEALLPANPSPSDSTVEPGPVAEDTVLNGYLPAEIYENTGLYCGAGAESIGRAAGAARVVFEGPPYAAGEGDAATAYVGLELPALSRSGGDALDLEPAAVWIRDGRIVSLSRYFDPEPPQVTYDASGLARTDIRLDTVNACDPPEGAEDAASDEPVVYEQVLAAGEYQVVPVLWTDITAGAADYVTGEPMAVEVLPDGRVATE</sequence>
<dbReference type="Proteomes" id="UP000280501">
    <property type="component" value="Unassembled WGS sequence"/>
</dbReference>
<accession>A0A3N4YSD2</accession>